<organism evidence="3 4">
    <name type="scientific">Microbacterium saperdae</name>
    <dbReference type="NCBI Taxonomy" id="69368"/>
    <lineage>
        <taxon>Bacteria</taxon>
        <taxon>Bacillati</taxon>
        <taxon>Actinomycetota</taxon>
        <taxon>Actinomycetes</taxon>
        <taxon>Micrococcales</taxon>
        <taxon>Microbacteriaceae</taxon>
        <taxon>Microbacterium</taxon>
    </lineage>
</organism>
<dbReference type="OrthoDB" id="9815420at2"/>
<dbReference type="Pfam" id="PF07171">
    <property type="entry name" value="MlrC_C"/>
    <property type="match status" value="1"/>
</dbReference>
<feature type="domain" description="Microcystin LR degradation protein MlrC C-terminal" evidence="1">
    <location>
        <begin position="300"/>
        <end position="475"/>
    </location>
</feature>
<dbReference type="InterPro" id="IPR010799">
    <property type="entry name" value="MlrC_C"/>
</dbReference>
<evidence type="ECO:0000259" key="1">
    <source>
        <dbReference type="Pfam" id="PF07171"/>
    </source>
</evidence>
<protein>
    <submittedName>
        <fullName evidence="3">Microcystin degradation protein MlrC</fullName>
    </submittedName>
</protein>
<dbReference type="AlphaFoldDB" id="A0A543BA00"/>
<dbReference type="Pfam" id="PF07364">
    <property type="entry name" value="DUF1485"/>
    <property type="match status" value="1"/>
</dbReference>
<reference evidence="3 4" key="1">
    <citation type="submission" date="2019-06" db="EMBL/GenBank/DDBJ databases">
        <title>Sequencing the genomes of 1000 actinobacteria strains.</title>
        <authorList>
            <person name="Klenk H.-P."/>
        </authorList>
    </citation>
    <scope>NUCLEOTIDE SEQUENCE [LARGE SCALE GENOMIC DNA]</scope>
    <source>
        <strain evidence="3 4">DSM 20169</strain>
    </source>
</reference>
<dbReference type="RefSeq" id="WP_141873395.1">
    <property type="nucleotide sequence ID" value="NZ_VFOX01000002.1"/>
</dbReference>
<evidence type="ECO:0000313" key="4">
    <source>
        <dbReference type="Proteomes" id="UP000317209"/>
    </source>
</evidence>
<proteinExistence type="predicted"/>
<dbReference type="Proteomes" id="UP000317209">
    <property type="component" value="Unassembled WGS sequence"/>
</dbReference>
<evidence type="ECO:0000259" key="2">
    <source>
        <dbReference type="Pfam" id="PF07364"/>
    </source>
</evidence>
<accession>A0A543BA00</accession>
<dbReference type="EMBL" id="VFOX01000002">
    <property type="protein sequence ID" value="TQL81616.1"/>
    <property type="molecule type" value="Genomic_DNA"/>
</dbReference>
<sequence>MKRVGIVGVFHETNSFSEHGTDRESFRPRWYLGEEFTTAFAGSRTVGGGFLDGNAEHGVESVPLFGAYATPSGQITASTFADILSAIRTTLEPTAPELDGILLELHGDMDVELVSDPEETITALVRELVGTLPIVAVLDFHTNMSRPRLAQADLLVGYRENPHIDTYDRGREAAAHLARLLRGEAAPARAHRGLAIVAPPVAQRTTIEPFATITARARQLAAHPAVWSVNVHGGYAYLDASYTGIGFTAFADAGSGELADSIVAELSTLTTTLAPTLVKEYPSPESAVATALEGAGVCAIVDTGDNINGGSPGDTTWLAHAARTYAPARFLTTICDPTAIEQLRDVPIGESAAVSIGGWAGESAGAPLVGTATVVGRSAGVFVNEGPMATGATIDMGAACWVRLDNIDIVLQQRASQPNDPQMFLHLGIDPRGYDAVMLKGAAAVRAGWAPYVDGFVDAGTRGETDSVLDRLPYTAFERGPRAH</sequence>
<feature type="domain" description="Microcystin LR degradation protein MlrC N-terminal" evidence="2">
    <location>
        <begin position="3"/>
        <end position="291"/>
    </location>
</feature>
<comment type="caution">
    <text evidence="3">The sequence shown here is derived from an EMBL/GenBank/DDBJ whole genome shotgun (WGS) entry which is preliminary data.</text>
</comment>
<dbReference type="InterPro" id="IPR015995">
    <property type="entry name" value="MlrC_N"/>
</dbReference>
<keyword evidence="4" id="KW-1185">Reference proteome</keyword>
<evidence type="ECO:0000313" key="3">
    <source>
        <dbReference type="EMBL" id="TQL81616.1"/>
    </source>
</evidence>
<gene>
    <name evidence="3" type="ORF">FB560_3089</name>
</gene>
<name>A0A543BA00_9MICO</name>